<evidence type="ECO:0000259" key="3">
    <source>
        <dbReference type="SMART" id="SM00014"/>
    </source>
</evidence>
<protein>
    <submittedName>
        <fullName evidence="4">Phosphatase PAP2 family protein</fullName>
    </submittedName>
</protein>
<dbReference type="CDD" id="cd01610">
    <property type="entry name" value="PAP2_like"/>
    <property type="match status" value="1"/>
</dbReference>
<feature type="transmembrane region" description="Helical" evidence="2">
    <location>
        <begin position="118"/>
        <end position="138"/>
    </location>
</feature>
<keyword evidence="5" id="KW-1185">Reference proteome</keyword>
<proteinExistence type="predicted"/>
<feature type="transmembrane region" description="Helical" evidence="2">
    <location>
        <begin position="186"/>
        <end position="207"/>
    </location>
</feature>
<dbReference type="RefSeq" id="WP_391935875.1">
    <property type="nucleotide sequence ID" value="NZ_JBIBSM010000012.1"/>
</dbReference>
<dbReference type="Gene3D" id="1.20.144.10">
    <property type="entry name" value="Phosphatidic acid phosphatase type 2/haloperoxidase"/>
    <property type="match status" value="1"/>
</dbReference>
<feature type="transmembrane region" description="Helical" evidence="2">
    <location>
        <begin position="93"/>
        <end position="111"/>
    </location>
</feature>
<dbReference type="Proteomes" id="UP001603013">
    <property type="component" value="Unassembled WGS sequence"/>
</dbReference>
<evidence type="ECO:0000313" key="5">
    <source>
        <dbReference type="Proteomes" id="UP001603013"/>
    </source>
</evidence>
<evidence type="ECO:0000256" key="2">
    <source>
        <dbReference type="SAM" id="Phobius"/>
    </source>
</evidence>
<sequence length="347" mass="36819">MAPYDRLRTDDGAPQLETATWWYAAVAGEASDSFCTRVRKRMRGARLASVLLLAVVYAGLVLTATGQRWENAVLTGRLADETLAAAHAANRTLQHITLSSLAAALLTLTVIGILRRRLLLTFAALGTVTVSVCLAELLERHLLARPDLADAPPHLMPNSFPSGHTAIAMSVMFGLVVVVPYRRRGLAVGLCALWATAVGAYTLAAGWHRPSDTIGAGLLVLAVACGLLALLARRGKLGPARRRRFPFRTLFVTLPLCLVALGGLGIGLVLLVDSMFVLAPGDPHLPRLAYRAGQALAAGASAAATLLLLGLLRHVDLDARPVPYRLTGSVTPEEPGPFPPDPDHEIS</sequence>
<organism evidence="4 5">
    <name type="scientific">Streptomyces lateritius</name>
    <dbReference type="NCBI Taxonomy" id="67313"/>
    <lineage>
        <taxon>Bacteria</taxon>
        <taxon>Bacillati</taxon>
        <taxon>Actinomycetota</taxon>
        <taxon>Actinomycetes</taxon>
        <taxon>Kitasatosporales</taxon>
        <taxon>Streptomycetaceae</taxon>
        <taxon>Streptomyces</taxon>
    </lineage>
</organism>
<feature type="transmembrane region" description="Helical" evidence="2">
    <location>
        <begin position="47"/>
        <end position="65"/>
    </location>
</feature>
<dbReference type="SUPFAM" id="SSF48317">
    <property type="entry name" value="Acid phosphatase/Vanadium-dependent haloperoxidase"/>
    <property type="match status" value="1"/>
</dbReference>
<dbReference type="InterPro" id="IPR000326">
    <property type="entry name" value="PAP2/HPO"/>
</dbReference>
<keyword evidence="2" id="KW-0812">Transmembrane</keyword>
<feature type="region of interest" description="Disordered" evidence="1">
    <location>
        <begin position="326"/>
        <end position="347"/>
    </location>
</feature>
<feature type="transmembrane region" description="Helical" evidence="2">
    <location>
        <begin position="213"/>
        <end position="231"/>
    </location>
</feature>
<evidence type="ECO:0000313" key="4">
    <source>
        <dbReference type="EMBL" id="MFF8278787.1"/>
    </source>
</evidence>
<name>A0ABW6YG23_9ACTN</name>
<feature type="transmembrane region" description="Helical" evidence="2">
    <location>
        <begin position="292"/>
        <end position="312"/>
    </location>
</feature>
<dbReference type="Pfam" id="PF01569">
    <property type="entry name" value="PAP2"/>
    <property type="match status" value="1"/>
</dbReference>
<accession>A0ABW6YG23</accession>
<dbReference type="EMBL" id="JBIBSM010000012">
    <property type="protein sequence ID" value="MFF8278787.1"/>
    <property type="molecule type" value="Genomic_DNA"/>
</dbReference>
<feature type="transmembrane region" description="Helical" evidence="2">
    <location>
        <begin position="158"/>
        <end position="179"/>
    </location>
</feature>
<reference evidence="4 5" key="1">
    <citation type="submission" date="2024-10" db="EMBL/GenBank/DDBJ databases">
        <title>The Natural Products Discovery Center: Release of the First 8490 Sequenced Strains for Exploring Actinobacteria Biosynthetic Diversity.</title>
        <authorList>
            <person name="Kalkreuter E."/>
            <person name="Kautsar S.A."/>
            <person name="Yang D."/>
            <person name="Bader C.D."/>
            <person name="Teijaro C.N."/>
            <person name="Fluegel L."/>
            <person name="Davis C.M."/>
            <person name="Simpson J.R."/>
            <person name="Lauterbach L."/>
            <person name="Steele A.D."/>
            <person name="Gui C."/>
            <person name="Meng S."/>
            <person name="Li G."/>
            <person name="Viehrig K."/>
            <person name="Ye F."/>
            <person name="Su P."/>
            <person name="Kiefer A.F."/>
            <person name="Nichols A."/>
            <person name="Cepeda A.J."/>
            <person name="Yan W."/>
            <person name="Fan B."/>
            <person name="Jiang Y."/>
            <person name="Adhikari A."/>
            <person name="Zheng C.-J."/>
            <person name="Schuster L."/>
            <person name="Cowan T.M."/>
            <person name="Smanski M.J."/>
            <person name="Chevrette M.G."/>
            <person name="De Carvalho L.P.S."/>
            <person name="Shen B."/>
        </authorList>
    </citation>
    <scope>NUCLEOTIDE SEQUENCE [LARGE SCALE GENOMIC DNA]</scope>
    <source>
        <strain evidence="4 5">NPDC015755</strain>
    </source>
</reference>
<feature type="transmembrane region" description="Helical" evidence="2">
    <location>
        <begin position="251"/>
        <end position="272"/>
    </location>
</feature>
<dbReference type="InterPro" id="IPR036938">
    <property type="entry name" value="PAP2/HPO_sf"/>
</dbReference>
<dbReference type="SMART" id="SM00014">
    <property type="entry name" value="acidPPc"/>
    <property type="match status" value="1"/>
</dbReference>
<keyword evidence="2" id="KW-0472">Membrane</keyword>
<gene>
    <name evidence="4" type="ORF">ACF05T_22135</name>
</gene>
<feature type="domain" description="Phosphatidic acid phosphatase type 2/haloperoxidase" evidence="3">
    <location>
        <begin position="115"/>
        <end position="228"/>
    </location>
</feature>
<keyword evidence="2" id="KW-1133">Transmembrane helix</keyword>
<comment type="caution">
    <text evidence="4">The sequence shown here is derived from an EMBL/GenBank/DDBJ whole genome shotgun (WGS) entry which is preliminary data.</text>
</comment>
<evidence type="ECO:0000256" key="1">
    <source>
        <dbReference type="SAM" id="MobiDB-lite"/>
    </source>
</evidence>